<dbReference type="PROSITE" id="PS00892">
    <property type="entry name" value="HIT_1"/>
    <property type="match status" value="1"/>
</dbReference>
<evidence type="ECO:0000259" key="4">
    <source>
        <dbReference type="PROSITE" id="PS51084"/>
    </source>
</evidence>
<dbReference type="Proteomes" id="UP000198661">
    <property type="component" value="Unassembled WGS sequence"/>
</dbReference>
<dbReference type="RefSeq" id="WP_092035590.1">
    <property type="nucleotide sequence ID" value="NZ_FOOK01000002.1"/>
</dbReference>
<evidence type="ECO:0000256" key="3">
    <source>
        <dbReference type="PROSITE-ProRule" id="PRU00464"/>
    </source>
</evidence>
<name>A0A1I2KM72_9BACL</name>
<sequence>MVDCIFCGIVEGSVPSDKVYEDDSVLAFRDINPVAPVHVLIIPKKHVPSLLDAEEEPELMGKIIAAASKVAKELGLAEKGFRLVNNCGEHGMQTVYHIHFHLIGGRQLTWPPG</sequence>
<reference evidence="6" key="1">
    <citation type="submission" date="2016-10" db="EMBL/GenBank/DDBJ databases">
        <authorList>
            <person name="Varghese N."/>
            <person name="Submissions S."/>
        </authorList>
    </citation>
    <scope>NUCLEOTIDE SEQUENCE [LARGE SCALE GENOMIC DNA]</scope>
    <source>
        <strain evidence="6">DSM 44945</strain>
    </source>
</reference>
<dbReference type="InterPro" id="IPR011146">
    <property type="entry name" value="HIT-like"/>
</dbReference>
<dbReference type="CDD" id="cd01276">
    <property type="entry name" value="PKCI_related"/>
    <property type="match status" value="1"/>
</dbReference>
<dbReference type="PROSITE" id="PS51084">
    <property type="entry name" value="HIT_2"/>
    <property type="match status" value="1"/>
</dbReference>
<feature type="active site" description="Tele-AMP-histidine intermediate" evidence="1">
    <location>
        <position position="99"/>
    </location>
</feature>
<organism evidence="5 6">
    <name type="scientific">Planifilum fulgidum</name>
    <dbReference type="NCBI Taxonomy" id="201973"/>
    <lineage>
        <taxon>Bacteria</taxon>
        <taxon>Bacillati</taxon>
        <taxon>Bacillota</taxon>
        <taxon>Bacilli</taxon>
        <taxon>Bacillales</taxon>
        <taxon>Thermoactinomycetaceae</taxon>
        <taxon>Planifilum</taxon>
    </lineage>
</organism>
<dbReference type="InterPro" id="IPR036265">
    <property type="entry name" value="HIT-like_sf"/>
</dbReference>
<evidence type="ECO:0000313" key="6">
    <source>
        <dbReference type="Proteomes" id="UP000198661"/>
    </source>
</evidence>
<dbReference type="AlphaFoldDB" id="A0A1I2KM72"/>
<keyword evidence="6" id="KW-1185">Reference proteome</keyword>
<gene>
    <name evidence="5" type="ORF">SAMN04488025_102155</name>
</gene>
<evidence type="ECO:0000256" key="2">
    <source>
        <dbReference type="PIRSR" id="PIRSR601310-3"/>
    </source>
</evidence>
<dbReference type="Pfam" id="PF01230">
    <property type="entry name" value="HIT"/>
    <property type="match status" value="1"/>
</dbReference>
<feature type="domain" description="HIT" evidence="4">
    <location>
        <begin position="5"/>
        <end position="113"/>
    </location>
</feature>
<dbReference type="STRING" id="201973.SAMN04488025_102155"/>
<dbReference type="InterPro" id="IPR001310">
    <property type="entry name" value="Histidine_triad_HIT"/>
</dbReference>
<dbReference type="PANTHER" id="PTHR23089">
    <property type="entry name" value="HISTIDINE TRIAD HIT PROTEIN"/>
    <property type="match status" value="1"/>
</dbReference>
<dbReference type="OrthoDB" id="9784774at2"/>
<dbReference type="GO" id="GO:0003824">
    <property type="term" value="F:catalytic activity"/>
    <property type="evidence" value="ECO:0007669"/>
    <property type="project" value="InterPro"/>
</dbReference>
<dbReference type="EMBL" id="FOOK01000002">
    <property type="protein sequence ID" value="SFF68074.1"/>
    <property type="molecule type" value="Genomic_DNA"/>
</dbReference>
<evidence type="ECO:0000256" key="1">
    <source>
        <dbReference type="PIRSR" id="PIRSR601310-1"/>
    </source>
</evidence>
<dbReference type="Gene3D" id="3.30.428.10">
    <property type="entry name" value="HIT-like"/>
    <property type="match status" value="1"/>
</dbReference>
<protein>
    <submittedName>
        <fullName evidence="5">Histidine triad (HIT) family protein</fullName>
    </submittedName>
</protein>
<dbReference type="InterPro" id="IPR019808">
    <property type="entry name" value="Histidine_triad_CS"/>
</dbReference>
<accession>A0A1I2KM72</accession>
<feature type="short sequence motif" description="Histidine triad motif" evidence="2 3">
    <location>
        <begin position="97"/>
        <end position="101"/>
    </location>
</feature>
<dbReference type="PRINTS" id="PR00332">
    <property type="entry name" value="HISTRIAD"/>
</dbReference>
<evidence type="ECO:0000313" key="5">
    <source>
        <dbReference type="EMBL" id="SFF68074.1"/>
    </source>
</evidence>
<dbReference type="SUPFAM" id="SSF54197">
    <property type="entry name" value="HIT-like"/>
    <property type="match status" value="1"/>
</dbReference>
<proteinExistence type="predicted"/>